<dbReference type="GO" id="GO:0022857">
    <property type="term" value="F:transmembrane transporter activity"/>
    <property type="evidence" value="ECO:0007669"/>
    <property type="project" value="InterPro"/>
</dbReference>
<dbReference type="PANTHER" id="PTHR24064">
    <property type="entry name" value="SOLUTE CARRIER FAMILY 22 MEMBER"/>
    <property type="match status" value="1"/>
</dbReference>
<sequence>MLMSGIAYGVRDWRILQLVLSSPVLFLGVFYWILPESARWLMTQGRQEEAHQEVRRAARVNGREVPEALLDKVSYTVITIILTSSRLSSLSS</sequence>
<dbReference type="Ensembl" id="ENSHHUT00000068195.1">
    <property type="protein sequence ID" value="ENSHHUP00000065963.1"/>
    <property type="gene ID" value="ENSHHUG00000038914.1"/>
</dbReference>
<keyword evidence="2 5" id="KW-0812">Transmembrane</keyword>
<comment type="subcellular location">
    <subcellularLocation>
        <location evidence="1">Membrane</location>
        <topology evidence="1">Multi-pass membrane protein</topology>
    </subcellularLocation>
</comment>
<dbReference type="Pfam" id="PF00083">
    <property type="entry name" value="Sugar_tr"/>
    <property type="match status" value="1"/>
</dbReference>
<keyword evidence="4 5" id="KW-0472">Membrane</keyword>
<dbReference type="STRING" id="62062.ENSHHUP00000065963"/>
<evidence type="ECO:0000256" key="1">
    <source>
        <dbReference type="ARBA" id="ARBA00004141"/>
    </source>
</evidence>
<evidence type="ECO:0000256" key="3">
    <source>
        <dbReference type="ARBA" id="ARBA00022989"/>
    </source>
</evidence>
<reference evidence="6" key="3">
    <citation type="submission" date="2025-09" db="UniProtKB">
        <authorList>
            <consortium name="Ensembl"/>
        </authorList>
    </citation>
    <scope>IDENTIFICATION</scope>
</reference>
<reference evidence="6" key="2">
    <citation type="submission" date="2025-08" db="UniProtKB">
        <authorList>
            <consortium name="Ensembl"/>
        </authorList>
    </citation>
    <scope>IDENTIFICATION</scope>
</reference>
<dbReference type="Gene3D" id="1.20.1250.20">
    <property type="entry name" value="MFS general substrate transporter like domains"/>
    <property type="match status" value="1"/>
</dbReference>
<evidence type="ECO:0008006" key="8">
    <source>
        <dbReference type="Google" id="ProtNLM"/>
    </source>
</evidence>
<dbReference type="GeneTree" id="ENSGT00940000154607"/>
<protein>
    <recommendedName>
        <fullName evidence="8">Major facilitator superfamily (MFS) profile domain-containing protein</fullName>
    </recommendedName>
</protein>
<dbReference type="AlphaFoldDB" id="A0A4W5PUZ2"/>
<keyword evidence="7" id="KW-1185">Reference proteome</keyword>
<evidence type="ECO:0000313" key="6">
    <source>
        <dbReference type="Ensembl" id="ENSHHUP00000065963.1"/>
    </source>
</evidence>
<evidence type="ECO:0000256" key="2">
    <source>
        <dbReference type="ARBA" id="ARBA00022692"/>
    </source>
</evidence>
<evidence type="ECO:0000313" key="7">
    <source>
        <dbReference type="Proteomes" id="UP000314982"/>
    </source>
</evidence>
<dbReference type="Proteomes" id="UP000314982">
    <property type="component" value="Unassembled WGS sequence"/>
</dbReference>
<evidence type="ECO:0000256" key="4">
    <source>
        <dbReference type="ARBA" id="ARBA00023136"/>
    </source>
</evidence>
<name>A0A4W5PUZ2_9TELE</name>
<evidence type="ECO:0000256" key="5">
    <source>
        <dbReference type="SAM" id="Phobius"/>
    </source>
</evidence>
<reference evidence="7" key="1">
    <citation type="submission" date="2018-06" db="EMBL/GenBank/DDBJ databases">
        <title>Genome assembly of Danube salmon.</title>
        <authorList>
            <person name="Macqueen D.J."/>
            <person name="Gundappa M.K."/>
        </authorList>
    </citation>
    <scope>NUCLEOTIDE SEQUENCE [LARGE SCALE GENOMIC DNA]</scope>
</reference>
<proteinExistence type="predicted"/>
<keyword evidence="3 5" id="KW-1133">Transmembrane helix</keyword>
<organism evidence="6 7">
    <name type="scientific">Hucho hucho</name>
    <name type="common">huchen</name>
    <dbReference type="NCBI Taxonomy" id="62062"/>
    <lineage>
        <taxon>Eukaryota</taxon>
        <taxon>Metazoa</taxon>
        <taxon>Chordata</taxon>
        <taxon>Craniata</taxon>
        <taxon>Vertebrata</taxon>
        <taxon>Euteleostomi</taxon>
        <taxon>Actinopterygii</taxon>
        <taxon>Neopterygii</taxon>
        <taxon>Teleostei</taxon>
        <taxon>Protacanthopterygii</taxon>
        <taxon>Salmoniformes</taxon>
        <taxon>Salmonidae</taxon>
        <taxon>Salmoninae</taxon>
        <taxon>Hucho</taxon>
    </lineage>
</organism>
<dbReference type="SUPFAM" id="SSF103473">
    <property type="entry name" value="MFS general substrate transporter"/>
    <property type="match status" value="1"/>
</dbReference>
<accession>A0A4W5PUZ2</accession>
<feature type="transmembrane region" description="Helical" evidence="5">
    <location>
        <begin position="15"/>
        <end position="34"/>
    </location>
</feature>
<dbReference type="InterPro" id="IPR036259">
    <property type="entry name" value="MFS_trans_sf"/>
</dbReference>
<dbReference type="GO" id="GO:0016020">
    <property type="term" value="C:membrane"/>
    <property type="evidence" value="ECO:0007669"/>
    <property type="project" value="UniProtKB-SubCell"/>
</dbReference>
<dbReference type="InterPro" id="IPR005828">
    <property type="entry name" value="MFS_sugar_transport-like"/>
</dbReference>